<gene>
    <name evidence="8" type="ORF">UV05_C0027G0003</name>
</gene>
<keyword evidence="6" id="KW-0051">Antiviral defense</keyword>
<dbReference type="GO" id="GO:0043571">
    <property type="term" value="P:maintenance of CRISPR repeat elements"/>
    <property type="evidence" value="ECO:0007669"/>
    <property type="project" value="InterPro"/>
</dbReference>
<dbReference type="Pfam" id="PF20803">
    <property type="entry name" value="PaaX_M"/>
    <property type="match status" value="1"/>
</dbReference>
<evidence type="ECO:0000256" key="5">
    <source>
        <dbReference type="ARBA" id="ARBA00022842"/>
    </source>
</evidence>
<keyword evidence="4" id="KW-0378">Hydrolase</keyword>
<dbReference type="InterPro" id="IPR048846">
    <property type="entry name" value="PaaX-like_central"/>
</dbReference>
<comment type="caution">
    <text evidence="8">The sequence shown here is derived from an EMBL/GenBank/DDBJ whole genome shotgun (WGS) entry which is preliminary data.</text>
</comment>
<evidence type="ECO:0000313" key="8">
    <source>
        <dbReference type="EMBL" id="KKS43622.1"/>
    </source>
</evidence>
<evidence type="ECO:0000256" key="3">
    <source>
        <dbReference type="ARBA" id="ARBA00022759"/>
    </source>
</evidence>
<feature type="domain" description="Transcriptional repressor PaaX-like central Cas2-like" evidence="7">
    <location>
        <begin position="123"/>
        <end position="189"/>
    </location>
</feature>
<keyword evidence="1" id="KW-0540">Nuclease</keyword>
<keyword evidence="5" id="KW-0460">Magnesium</keyword>
<evidence type="ECO:0000259" key="7">
    <source>
        <dbReference type="Pfam" id="PF20803"/>
    </source>
</evidence>
<dbReference type="GO" id="GO:0004521">
    <property type="term" value="F:RNA endonuclease activity"/>
    <property type="evidence" value="ECO:0007669"/>
    <property type="project" value="InterPro"/>
</dbReference>
<evidence type="ECO:0000313" key="9">
    <source>
        <dbReference type="Proteomes" id="UP000034875"/>
    </source>
</evidence>
<sequence>MKGENRLKILEFLENSAQAAEELFLIFTVPYGTSRRGVEYRLNKHRERIESLKYPEYKRKQLRFNDLLYRLRKEELVEKNNIGKKLLIKLTKKGVQALGKLRHKHQYNPSQTNYKPEKDNTVKIIIFDIPEPERTKRAWLRNVLRNLEFQMLQKSVWVGKVKLPEKFLRDLNNLRLLPYVEIFAIDKRGTLKRLE</sequence>
<evidence type="ECO:0000256" key="4">
    <source>
        <dbReference type="ARBA" id="ARBA00022801"/>
    </source>
</evidence>
<dbReference type="Gene3D" id="3.30.70.2650">
    <property type="match status" value="1"/>
</dbReference>
<dbReference type="NCBIfam" id="TIGR01573">
    <property type="entry name" value="cas2"/>
    <property type="match status" value="1"/>
</dbReference>
<name>A0A0G0Z4I6_9BACT</name>
<evidence type="ECO:0000256" key="1">
    <source>
        <dbReference type="ARBA" id="ARBA00022722"/>
    </source>
</evidence>
<dbReference type="Proteomes" id="UP000034875">
    <property type="component" value="Unassembled WGS sequence"/>
</dbReference>
<evidence type="ECO:0000256" key="6">
    <source>
        <dbReference type="ARBA" id="ARBA00023118"/>
    </source>
</evidence>
<organism evidence="8 9">
    <name type="scientific">candidate division CPR1 bacterium GW2011_GWA2_42_17</name>
    <dbReference type="NCBI Taxonomy" id="1618341"/>
    <lineage>
        <taxon>Bacteria</taxon>
        <taxon>candidate division CPR1</taxon>
    </lineage>
</organism>
<dbReference type="AlphaFoldDB" id="A0A0G0Z4I6"/>
<reference evidence="8 9" key="1">
    <citation type="journal article" date="2015" name="Nature">
        <title>rRNA introns, odd ribosomes, and small enigmatic genomes across a large radiation of phyla.</title>
        <authorList>
            <person name="Brown C.T."/>
            <person name="Hug L.A."/>
            <person name="Thomas B.C."/>
            <person name="Sharon I."/>
            <person name="Castelle C.J."/>
            <person name="Singh A."/>
            <person name="Wilkins M.J."/>
            <person name="Williams K.H."/>
            <person name="Banfield J.F."/>
        </authorList>
    </citation>
    <scope>NUCLEOTIDE SEQUENCE [LARGE SCALE GENOMIC DNA]</scope>
</reference>
<accession>A0A0G0Z4I6</accession>
<evidence type="ECO:0000256" key="2">
    <source>
        <dbReference type="ARBA" id="ARBA00022723"/>
    </source>
</evidence>
<proteinExistence type="predicted"/>
<keyword evidence="2" id="KW-0479">Metal-binding</keyword>
<protein>
    <recommendedName>
        <fullName evidence="7">Transcriptional repressor PaaX-like central Cas2-like domain-containing protein</fullName>
    </recommendedName>
</protein>
<keyword evidence="3" id="KW-0255">Endonuclease</keyword>
<dbReference type="EMBL" id="LCCZ01000027">
    <property type="protein sequence ID" value="KKS43622.1"/>
    <property type="molecule type" value="Genomic_DNA"/>
</dbReference>
<dbReference type="SUPFAM" id="SSF143430">
    <property type="entry name" value="TTP0101/SSO1404-like"/>
    <property type="match status" value="1"/>
</dbReference>
<dbReference type="InterPro" id="IPR021127">
    <property type="entry name" value="CRISPR_associated_Cas2"/>
</dbReference>